<dbReference type="Pfam" id="PF01743">
    <property type="entry name" value="PolyA_pol"/>
    <property type="match status" value="1"/>
</dbReference>
<evidence type="ECO:0000256" key="3">
    <source>
        <dbReference type="ARBA" id="ARBA00022694"/>
    </source>
</evidence>
<dbReference type="Gene3D" id="3.30.460.10">
    <property type="entry name" value="Beta Polymerase, domain 2"/>
    <property type="match status" value="1"/>
</dbReference>
<evidence type="ECO:0000313" key="12">
    <source>
        <dbReference type="Proteomes" id="UP000005139"/>
    </source>
</evidence>
<protein>
    <submittedName>
        <fullName evidence="11">Polynucleotide adenylyltransferase</fullName>
        <ecNumber evidence="11">2.7.7.19</ecNumber>
    </submittedName>
</protein>
<reference evidence="11 12" key="1">
    <citation type="submission" date="2007-01" db="EMBL/GenBank/DDBJ databases">
        <title>Annotation of the draft genome assembly of Thermosinus carboxydivorans Nor1.</title>
        <authorList>
            <consortium name="US DOE Joint Genome Institute (JGI-ORNL)"/>
            <person name="Larimer F."/>
            <person name="Land M."/>
            <person name="Hauser L."/>
        </authorList>
    </citation>
    <scope>NUCLEOTIDE SEQUENCE [LARGE SCALE GENOMIC DNA]</scope>
    <source>
        <strain evidence="11 12">Nor1</strain>
    </source>
</reference>
<reference evidence="11 12" key="2">
    <citation type="submission" date="2007-01" db="EMBL/GenBank/DDBJ databases">
        <title>Sequencing of the draft genome and assembly of Thermosinus carboxydivorans Nor1.</title>
        <authorList>
            <consortium name="US DOE Joint Genome Institute (JGI-PGF)"/>
            <person name="Copeland A."/>
            <person name="Lucas S."/>
            <person name="Lapidus A."/>
            <person name="Barry K."/>
            <person name="Glavina del Rio T."/>
            <person name="Dalin E."/>
            <person name="Tice H."/>
            <person name="Bruce D."/>
            <person name="Pitluck S."/>
            <person name="Richardson P."/>
        </authorList>
    </citation>
    <scope>NUCLEOTIDE SEQUENCE [LARGE SCALE GENOMIC DNA]</scope>
    <source>
        <strain evidence="11 12">Nor1</strain>
    </source>
</reference>
<evidence type="ECO:0000256" key="1">
    <source>
        <dbReference type="ARBA" id="ARBA00001946"/>
    </source>
</evidence>
<dbReference type="Gene3D" id="1.10.3090.10">
    <property type="entry name" value="cca-adding enzyme, domain 2"/>
    <property type="match status" value="1"/>
</dbReference>
<evidence type="ECO:0000256" key="4">
    <source>
        <dbReference type="ARBA" id="ARBA00022695"/>
    </source>
</evidence>
<dbReference type="InterPro" id="IPR002646">
    <property type="entry name" value="PolA_pol_head_dom"/>
</dbReference>
<dbReference type="RefSeq" id="WP_007288283.1">
    <property type="nucleotide sequence ID" value="NZ_AAWL01000002.1"/>
</dbReference>
<dbReference type="GO" id="GO:0046872">
    <property type="term" value="F:metal ion binding"/>
    <property type="evidence" value="ECO:0007669"/>
    <property type="project" value="UniProtKB-KW"/>
</dbReference>
<dbReference type="SUPFAM" id="SSF81301">
    <property type="entry name" value="Nucleotidyltransferase"/>
    <property type="match status" value="1"/>
</dbReference>
<evidence type="ECO:0000256" key="7">
    <source>
        <dbReference type="ARBA" id="ARBA00022842"/>
    </source>
</evidence>
<evidence type="ECO:0000259" key="10">
    <source>
        <dbReference type="Pfam" id="PF12627"/>
    </source>
</evidence>
<evidence type="ECO:0000256" key="6">
    <source>
        <dbReference type="ARBA" id="ARBA00022741"/>
    </source>
</evidence>
<proteinExistence type="inferred from homology"/>
<dbReference type="EC" id="2.7.7.19" evidence="11"/>
<keyword evidence="6" id="KW-0547">Nucleotide-binding</keyword>
<keyword evidence="7" id="KW-0460">Magnesium</keyword>
<dbReference type="EMBL" id="AAWL01000002">
    <property type="protein sequence ID" value="EAX48511.1"/>
    <property type="molecule type" value="Genomic_DNA"/>
</dbReference>
<feature type="domain" description="Poly A polymerase head" evidence="9">
    <location>
        <begin position="23"/>
        <end position="148"/>
    </location>
</feature>
<dbReference type="SUPFAM" id="SSF81891">
    <property type="entry name" value="Poly A polymerase C-terminal region-like"/>
    <property type="match status" value="1"/>
</dbReference>
<dbReference type="InterPro" id="IPR050264">
    <property type="entry name" value="Bact_CCA-adding_enz_type3_sf"/>
</dbReference>
<accession>A1HMM1</accession>
<keyword evidence="4 11" id="KW-0548">Nucleotidyltransferase</keyword>
<dbReference type="InterPro" id="IPR032828">
    <property type="entry name" value="PolyA_RNA-bd"/>
</dbReference>
<dbReference type="PANTHER" id="PTHR46173">
    <property type="entry name" value="CCA TRNA NUCLEOTIDYLTRANSFERASE 1, MITOCHONDRIAL"/>
    <property type="match status" value="1"/>
</dbReference>
<keyword evidence="12" id="KW-1185">Reference proteome</keyword>
<organism evidence="11 12">
    <name type="scientific">Thermosinus carboxydivorans Nor1</name>
    <dbReference type="NCBI Taxonomy" id="401526"/>
    <lineage>
        <taxon>Bacteria</taxon>
        <taxon>Bacillati</taxon>
        <taxon>Bacillota</taxon>
        <taxon>Negativicutes</taxon>
        <taxon>Selenomonadales</taxon>
        <taxon>Sporomusaceae</taxon>
        <taxon>Thermosinus</taxon>
    </lineage>
</organism>
<dbReference type="PANTHER" id="PTHR46173:SF1">
    <property type="entry name" value="CCA TRNA NUCLEOTIDYLTRANSFERASE 1, MITOCHONDRIAL"/>
    <property type="match status" value="1"/>
</dbReference>
<evidence type="ECO:0000256" key="8">
    <source>
        <dbReference type="RuleBase" id="RU003953"/>
    </source>
</evidence>
<dbReference type="CDD" id="cd05398">
    <property type="entry name" value="NT_ClassII-CCAase"/>
    <property type="match status" value="1"/>
</dbReference>
<dbReference type="InterPro" id="IPR043519">
    <property type="entry name" value="NT_sf"/>
</dbReference>
<dbReference type="AlphaFoldDB" id="A1HMM1"/>
<comment type="caution">
    <text evidence="11">The sequence shown here is derived from an EMBL/GenBank/DDBJ whole genome shotgun (WGS) entry which is preliminary data.</text>
</comment>
<feature type="domain" description="tRNA nucleotidyltransferase/poly(A) polymerase RNA and SrmB- binding" evidence="10">
    <location>
        <begin position="175"/>
        <end position="227"/>
    </location>
</feature>
<dbReference type="GO" id="GO:1990817">
    <property type="term" value="F:poly(A) RNA polymerase activity"/>
    <property type="evidence" value="ECO:0007669"/>
    <property type="project" value="UniProtKB-EC"/>
</dbReference>
<keyword evidence="8" id="KW-0694">RNA-binding</keyword>
<comment type="similarity">
    <text evidence="8">Belongs to the tRNA nucleotidyltransferase/poly(A) polymerase family.</text>
</comment>
<dbReference type="Proteomes" id="UP000005139">
    <property type="component" value="Unassembled WGS sequence"/>
</dbReference>
<sequence length="302" mass="32745">MIERVPQAVQLILTALGANGYAAYIAGGAVRDLVAGRPVNDYDIATSARPEAVREIAARQGWQVVDKLGTNYGVVMVVVDGTGVEVATFRGERYGEDSHRPAEVWYADTITDDLSRRDFTVNAMAMDVAGNIIDPFGGRRDLAARLIRTVGDPNRRFGEDALRMLRACRFAAQLGFAIDDVTLAAIPANLGRMAGLSLERVRLELDKLLLGDYPHLGLAALVATGLAGASCRVKEKGEYQAVAILPELNHLVGLPQNPAYHAWDGWWQHFGDGAPDTARFDAALGGAFFSRHWQRLAGSARF</sequence>
<comment type="cofactor">
    <cofactor evidence="1">
        <name>Mg(2+)</name>
        <dbReference type="ChEBI" id="CHEBI:18420"/>
    </cofactor>
</comment>
<evidence type="ECO:0000259" key="9">
    <source>
        <dbReference type="Pfam" id="PF01743"/>
    </source>
</evidence>
<dbReference type="eggNOG" id="COG0617">
    <property type="taxonomic scope" value="Bacteria"/>
</dbReference>
<dbReference type="GO" id="GO:0000049">
    <property type="term" value="F:tRNA binding"/>
    <property type="evidence" value="ECO:0007669"/>
    <property type="project" value="TreeGrafter"/>
</dbReference>
<dbReference type="GO" id="GO:0000166">
    <property type="term" value="F:nucleotide binding"/>
    <property type="evidence" value="ECO:0007669"/>
    <property type="project" value="UniProtKB-KW"/>
</dbReference>
<gene>
    <name evidence="11" type="ORF">TcarDRAFT_1983</name>
</gene>
<dbReference type="GO" id="GO:0008033">
    <property type="term" value="P:tRNA processing"/>
    <property type="evidence" value="ECO:0007669"/>
    <property type="project" value="UniProtKB-KW"/>
</dbReference>
<evidence type="ECO:0000313" key="11">
    <source>
        <dbReference type="EMBL" id="EAX48511.1"/>
    </source>
</evidence>
<name>A1HMM1_9FIRM</name>
<keyword evidence="3" id="KW-0819">tRNA processing</keyword>
<dbReference type="Pfam" id="PF12627">
    <property type="entry name" value="PolyA_pol_RNAbd"/>
    <property type="match status" value="1"/>
</dbReference>
<keyword evidence="2 8" id="KW-0808">Transferase</keyword>
<evidence type="ECO:0000256" key="5">
    <source>
        <dbReference type="ARBA" id="ARBA00022723"/>
    </source>
</evidence>
<evidence type="ECO:0000256" key="2">
    <source>
        <dbReference type="ARBA" id="ARBA00022679"/>
    </source>
</evidence>
<keyword evidence="5" id="KW-0479">Metal-binding</keyword>